<dbReference type="EMBL" id="JAJHUN010000010">
    <property type="protein sequence ID" value="KAJ4147148.1"/>
    <property type="molecule type" value="Genomic_DNA"/>
</dbReference>
<comment type="caution">
    <text evidence="1">The sequence shown here is derived from an EMBL/GenBank/DDBJ whole genome shotgun (WGS) entry which is preliminary data.</text>
</comment>
<organism evidence="1 2">
    <name type="scientific">Akanthomyces muscarius</name>
    <name type="common">Entomopathogenic fungus</name>
    <name type="synonym">Lecanicillium muscarium</name>
    <dbReference type="NCBI Taxonomy" id="2231603"/>
    <lineage>
        <taxon>Eukaryota</taxon>
        <taxon>Fungi</taxon>
        <taxon>Dikarya</taxon>
        <taxon>Ascomycota</taxon>
        <taxon>Pezizomycotina</taxon>
        <taxon>Sordariomycetes</taxon>
        <taxon>Hypocreomycetidae</taxon>
        <taxon>Hypocreales</taxon>
        <taxon>Cordycipitaceae</taxon>
        <taxon>Akanthomyces</taxon>
    </lineage>
</organism>
<protein>
    <submittedName>
        <fullName evidence="1">Uncharacterized protein</fullName>
    </submittedName>
</protein>
<dbReference type="AlphaFoldDB" id="A0A9W8Q5C1"/>
<proteinExistence type="predicted"/>
<dbReference type="GeneID" id="80888852"/>
<accession>A0A9W8Q5C1</accession>
<dbReference type="KEGG" id="amus:LMH87_001693"/>
<sequence length="76" mass="7891">MPAPCGVLRPLLIRAKQKSDSQSWVPATRHDDFSCPVLGCVGGDDGTGTGLVPKVRSPWFGQKGPACLAQGPTSAD</sequence>
<gene>
    <name evidence="1" type="ORF">LMH87_001693</name>
</gene>
<reference evidence="1" key="1">
    <citation type="journal article" date="2023" name="Access Microbiol">
        <title>De-novo genome assembly for Akanthomyces muscarius, a biocontrol agent of insect agricultural pests.</title>
        <authorList>
            <person name="Erdos Z."/>
            <person name="Studholme D.J."/>
            <person name="Raymond B."/>
            <person name="Sharma M."/>
        </authorList>
    </citation>
    <scope>NUCLEOTIDE SEQUENCE</scope>
    <source>
        <strain evidence="1">Ve6</strain>
    </source>
</reference>
<dbReference type="RefSeq" id="XP_056050089.1">
    <property type="nucleotide sequence ID" value="XM_056193009.1"/>
</dbReference>
<evidence type="ECO:0000313" key="1">
    <source>
        <dbReference type="EMBL" id="KAJ4147148.1"/>
    </source>
</evidence>
<keyword evidence="2" id="KW-1185">Reference proteome</keyword>
<evidence type="ECO:0000313" key="2">
    <source>
        <dbReference type="Proteomes" id="UP001144673"/>
    </source>
</evidence>
<name>A0A9W8Q5C1_AKAMU</name>
<dbReference type="Proteomes" id="UP001144673">
    <property type="component" value="Chromosome 3"/>
</dbReference>